<dbReference type="CDD" id="cd24012">
    <property type="entry name" value="ASKHA_NBD_KDGal-kinase"/>
    <property type="match status" value="1"/>
</dbReference>
<sequence length="299" mass="31603">MTDIQPDWIAVDWGTTNMRAWAMSGSGTVLAEGASDNGMSKLTPEQFEPALLDVIGPWMQGPTTVLACGMVGSRQGWVEAPYAAVPCPVAREAFAQAPCKTPDLTVHVIPGIKQESPADVMRGEETQIAGFLELNPKWDGIICLPGTHTKWVHVSADEVVSFQTFMTGELFALLSQHSVLRHSVASDDWDGAAFDSGLADGMARPERIAARLFSLRAEGLLHGLPAAAAKARLSGLLIGTELAAAKPYWLGQQIAVIGAGGLSKRYVDALAAQSAPATQVKGDAITLAGLTAAYRRLKG</sequence>
<dbReference type="AlphaFoldDB" id="A0A2T6K7I8"/>
<keyword evidence="2" id="KW-1185">Reference proteome</keyword>
<proteinExistence type="predicted"/>
<gene>
    <name evidence="1" type="ORF">C8N45_11733</name>
</gene>
<keyword evidence="1" id="KW-0418">Kinase</keyword>
<dbReference type="InterPro" id="IPR042257">
    <property type="entry name" value="DGOK_C"/>
</dbReference>
<name>A0A2T6K7I8_9RHOB</name>
<dbReference type="InterPro" id="IPR042258">
    <property type="entry name" value="DGOK_N"/>
</dbReference>
<comment type="caution">
    <text evidence="1">The sequence shown here is derived from an EMBL/GenBank/DDBJ whole genome shotgun (WGS) entry which is preliminary data.</text>
</comment>
<accession>A0A2T6K7I8</accession>
<dbReference type="EMBL" id="QBUD01000017">
    <property type="protein sequence ID" value="PUB10688.1"/>
    <property type="molecule type" value="Genomic_DNA"/>
</dbReference>
<evidence type="ECO:0000313" key="2">
    <source>
        <dbReference type="Proteomes" id="UP000244523"/>
    </source>
</evidence>
<dbReference type="GO" id="GO:0008671">
    <property type="term" value="F:2-dehydro-3-deoxygalactonokinase activity"/>
    <property type="evidence" value="ECO:0007669"/>
    <property type="project" value="InterPro"/>
</dbReference>
<dbReference type="Proteomes" id="UP000244523">
    <property type="component" value="Unassembled WGS sequence"/>
</dbReference>
<keyword evidence="1" id="KW-0808">Transferase</keyword>
<dbReference type="SUPFAM" id="SSF53067">
    <property type="entry name" value="Actin-like ATPase domain"/>
    <property type="match status" value="1"/>
</dbReference>
<organism evidence="1 2">
    <name type="scientific">Yoonia sediminilitoris</name>
    <dbReference type="NCBI Taxonomy" id="1286148"/>
    <lineage>
        <taxon>Bacteria</taxon>
        <taxon>Pseudomonadati</taxon>
        <taxon>Pseudomonadota</taxon>
        <taxon>Alphaproteobacteria</taxon>
        <taxon>Rhodobacterales</taxon>
        <taxon>Paracoccaceae</taxon>
        <taxon>Yoonia</taxon>
    </lineage>
</organism>
<dbReference type="RefSeq" id="WP_108388516.1">
    <property type="nucleotide sequence ID" value="NZ_QBUD01000017.1"/>
</dbReference>
<dbReference type="Gene3D" id="3.30.420.310">
    <property type="entry name" value="2-keto-3-deoxy-galactonokinase, C-terminal domain"/>
    <property type="match status" value="1"/>
</dbReference>
<dbReference type="OrthoDB" id="256574at2"/>
<protein>
    <submittedName>
        <fullName evidence="1">2-dehydro-3-deoxygalactonokinase</fullName>
    </submittedName>
</protein>
<dbReference type="GO" id="GO:0034194">
    <property type="term" value="P:D-galactonate catabolic process"/>
    <property type="evidence" value="ECO:0007669"/>
    <property type="project" value="InterPro"/>
</dbReference>
<dbReference type="Pfam" id="PF05035">
    <property type="entry name" value="DGOK"/>
    <property type="match status" value="1"/>
</dbReference>
<dbReference type="InterPro" id="IPR043129">
    <property type="entry name" value="ATPase_NBD"/>
</dbReference>
<reference evidence="1 2" key="1">
    <citation type="submission" date="2018-04" db="EMBL/GenBank/DDBJ databases">
        <title>Genomic Encyclopedia of Archaeal and Bacterial Type Strains, Phase II (KMG-II): from individual species to whole genera.</title>
        <authorList>
            <person name="Goeker M."/>
        </authorList>
    </citation>
    <scope>NUCLEOTIDE SEQUENCE [LARGE SCALE GENOMIC DNA]</scope>
    <source>
        <strain evidence="1 2">DSM 29955</strain>
    </source>
</reference>
<evidence type="ECO:0000313" key="1">
    <source>
        <dbReference type="EMBL" id="PUB10688.1"/>
    </source>
</evidence>
<dbReference type="InterPro" id="IPR007729">
    <property type="entry name" value="DGOK"/>
</dbReference>
<dbReference type="Gene3D" id="3.30.420.300">
    <property type="entry name" value="2-keto-3-deoxy-galactonokinase, substrate binding domain"/>
    <property type="match status" value="1"/>
</dbReference>